<proteinExistence type="predicted"/>
<protein>
    <submittedName>
        <fullName evidence="3">Uncharacterized protein</fullName>
    </submittedName>
</protein>
<feature type="region of interest" description="Disordered" evidence="2">
    <location>
        <begin position="17"/>
        <end position="37"/>
    </location>
</feature>
<accession>A0A0V1FVX3</accession>
<dbReference type="Proteomes" id="UP000054995">
    <property type="component" value="Unassembled WGS sequence"/>
</dbReference>
<comment type="caution">
    <text evidence="3">The sequence shown here is derived from an EMBL/GenBank/DDBJ whole genome shotgun (WGS) entry which is preliminary data.</text>
</comment>
<sequence>MNAMGAVVKLTANSPNLTNAANRTSWSRLNDGTNSRSILNKQKATKLKESKREMMKMEKEEALKNEKLTEYRLSNLAKLSSKG</sequence>
<evidence type="ECO:0000313" key="3">
    <source>
        <dbReference type="EMBL" id="KRY89427.1"/>
    </source>
</evidence>
<evidence type="ECO:0000256" key="2">
    <source>
        <dbReference type="SAM" id="MobiDB-lite"/>
    </source>
</evidence>
<gene>
    <name evidence="3" type="ORF">T4D_5575</name>
</gene>
<evidence type="ECO:0000256" key="1">
    <source>
        <dbReference type="SAM" id="Coils"/>
    </source>
</evidence>
<dbReference type="EMBL" id="JYDT01000031">
    <property type="protein sequence ID" value="KRY89427.1"/>
    <property type="molecule type" value="Genomic_DNA"/>
</dbReference>
<reference evidence="3 4" key="1">
    <citation type="submission" date="2015-01" db="EMBL/GenBank/DDBJ databases">
        <title>Evolution of Trichinella species and genotypes.</title>
        <authorList>
            <person name="Korhonen P.K."/>
            <person name="Edoardo P."/>
            <person name="Giuseppe L.R."/>
            <person name="Gasser R.B."/>
        </authorList>
    </citation>
    <scope>NUCLEOTIDE SEQUENCE [LARGE SCALE GENOMIC DNA]</scope>
    <source>
        <strain evidence="3">ISS470</strain>
    </source>
</reference>
<feature type="coiled-coil region" evidence="1">
    <location>
        <begin position="40"/>
        <end position="67"/>
    </location>
</feature>
<evidence type="ECO:0000313" key="4">
    <source>
        <dbReference type="Proteomes" id="UP000054995"/>
    </source>
</evidence>
<name>A0A0V1FVX3_TRIPS</name>
<organism evidence="3 4">
    <name type="scientific">Trichinella pseudospiralis</name>
    <name type="common">Parasitic roundworm</name>
    <dbReference type="NCBI Taxonomy" id="6337"/>
    <lineage>
        <taxon>Eukaryota</taxon>
        <taxon>Metazoa</taxon>
        <taxon>Ecdysozoa</taxon>
        <taxon>Nematoda</taxon>
        <taxon>Enoplea</taxon>
        <taxon>Dorylaimia</taxon>
        <taxon>Trichinellida</taxon>
        <taxon>Trichinellidae</taxon>
        <taxon>Trichinella</taxon>
    </lineage>
</organism>
<keyword evidence="1" id="KW-0175">Coiled coil</keyword>
<keyword evidence="4" id="KW-1185">Reference proteome</keyword>
<dbReference type="AlphaFoldDB" id="A0A0V1FVX3"/>